<feature type="domain" description="SH3b" evidence="2">
    <location>
        <begin position="34"/>
        <end position="103"/>
    </location>
</feature>
<name>W0FS40_9BACT</name>
<feature type="signal peptide" evidence="1">
    <location>
        <begin position="1"/>
        <end position="24"/>
    </location>
</feature>
<proteinExistence type="predicted"/>
<evidence type="ECO:0000256" key="1">
    <source>
        <dbReference type="SAM" id="SignalP"/>
    </source>
</evidence>
<evidence type="ECO:0000259" key="2">
    <source>
        <dbReference type="PROSITE" id="PS51781"/>
    </source>
</evidence>
<reference evidence="3" key="1">
    <citation type="journal article" date="2013" name="PLoS ONE">
        <title>Metagenomic insights into the carbohydrate-active enzymes carried by the microorganisms adhering to solid digesta in the rumen of cows.</title>
        <authorList>
            <person name="Wang L."/>
            <person name="Hatem A."/>
            <person name="Catalyurek U.V."/>
            <person name="Morrison M."/>
            <person name="Yu Z."/>
        </authorList>
    </citation>
    <scope>NUCLEOTIDE SEQUENCE</scope>
</reference>
<protein>
    <submittedName>
        <fullName evidence="3">Putative mannosyl-glycoprotein endo-beta-N-acetylglucosamidase</fullName>
    </submittedName>
</protein>
<dbReference type="AlphaFoldDB" id="W0FS40"/>
<dbReference type="PROSITE" id="PS51781">
    <property type="entry name" value="SH3B"/>
    <property type="match status" value="1"/>
</dbReference>
<dbReference type="InterPro" id="IPR052354">
    <property type="entry name" value="Cell_Wall_Dynamics_Protein"/>
</dbReference>
<dbReference type="EMBL" id="KC246848">
    <property type="protein sequence ID" value="AHF25712.1"/>
    <property type="molecule type" value="Genomic_DNA"/>
</dbReference>
<dbReference type="SMART" id="SM00287">
    <property type="entry name" value="SH3b"/>
    <property type="match status" value="2"/>
</dbReference>
<dbReference type="InterPro" id="IPR003646">
    <property type="entry name" value="SH3-like_bac-type"/>
</dbReference>
<dbReference type="Gene3D" id="2.30.30.40">
    <property type="entry name" value="SH3 Domains"/>
    <property type="match status" value="2"/>
</dbReference>
<feature type="chain" id="PRO_5004789462" evidence="1">
    <location>
        <begin position="25"/>
        <end position="174"/>
    </location>
</feature>
<dbReference type="PANTHER" id="PTHR34408:SF1">
    <property type="entry name" value="GLYCOSYL HYDROLASE FAMILY 19 DOMAIN-CONTAINING PROTEIN HI_1415"/>
    <property type="match status" value="1"/>
</dbReference>
<dbReference type="PANTHER" id="PTHR34408">
    <property type="entry name" value="FAMILY PROTEIN, PUTATIVE-RELATED"/>
    <property type="match status" value="1"/>
</dbReference>
<sequence>MKRILAVLLAVMLLVAVIPATSLAAGQVANYSYKKIYRVTTNRGNLNMRTGAGTSYRVIMSIPKGTPVVKLGEKKVGSTTWYKIKTTHGVTGWSEVKSSKHRNYLTEGAYAKVSTHDSGLNVRKGPGTSYGLAPKGSIPKGKTVMATKLSGTWAYIPSYKGWSAIGYLTWLKKA</sequence>
<accession>W0FS40</accession>
<dbReference type="Pfam" id="PF08239">
    <property type="entry name" value="SH3_3"/>
    <property type="match status" value="1"/>
</dbReference>
<organism evidence="3">
    <name type="scientific">uncultured bacterium Contigcl_47</name>
    <dbReference type="NCBI Taxonomy" id="1393673"/>
    <lineage>
        <taxon>Bacteria</taxon>
        <taxon>environmental samples</taxon>
    </lineage>
</organism>
<keyword evidence="1" id="KW-0732">Signal</keyword>
<evidence type="ECO:0000313" key="3">
    <source>
        <dbReference type="EMBL" id="AHF25712.1"/>
    </source>
</evidence>